<dbReference type="Proteomes" id="UP000596742">
    <property type="component" value="Unassembled WGS sequence"/>
</dbReference>
<reference evidence="1" key="1">
    <citation type="submission" date="2018-11" db="EMBL/GenBank/DDBJ databases">
        <authorList>
            <person name="Alioto T."/>
            <person name="Alioto T."/>
        </authorList>
    </citation>
    <scope>NUCLEOTIDE SEQUENCE</scope>
</reference>
<name>A0A8B6H2H6_MYTGA</name>
<protein>
    <submittedName>
        <fullName evidence="1">Uncharacterized protein</fullName>
    </submittedName>
</protein>
<dbReference type="EMBL" id="UYJE01009360">
    <property type="protein sequence ID" value="VDI72773.1"/>
    <property type="molecule type" value="Genomic_DNA"/>
</dbReference>
<keyword evidence="2" id="KW-1185">Reference proteome</keyword>
<accession>A0A8B6H2H6</accession>
<dbReference type="InterPro" id="IPR043502">
    <property type="entry name" value="DNA/RNA_pol_sf"/>
</dbReference>
<dbReference type="AlphaFoldDB" id="A0A8B6H2H6"/>
<dbReference type="SUPFAM" id="SSF56672">
    <property type="entry name" value="DNA/RNA polymerases"/>
    <property type="match status" value="1"/>
</dbReference>
<organism evidence="1 2">
    <name type="scientific">Mytilus galloprovincialis</name>
    <name type="common">Mediterranean mussel</name>
    <dbReference type="NCBI Taxonomy" id="29158"/>
    <lineage>
        <taxon>Eukaryota</taxon>
        <taxon>Metazoa</taxon>
        <taxon>Spiralia</taxon>
        <taxon>Lophotrochozoa</taxon>
        <taxon>Mollusca</taxon>
        <taxon>Bivalvia</taxon>
        <taxon>Autobranchia</taxon>
        <taxon>Pteriomorphia</taxon>
        <taxon>Mytilida</taxon>
        <taxon>Mytiloidea</taxon>
        <taxon>Mytilidae</taxon>
        <taxon>Mytilinae</taxon>
        <taxon>Mytilus</taxon>
    </lineage>
</organism>
<proteinExistence type="predicted"/>
<gene>
    <name evidence="1" type="ORF">MGAL_10B068774</name>
</gene>
<evidence type="ECO:0000313" key="2">
    <source>
        <dbReference type="Proteomes" id="UP000596742"/>
    </source>
</evidence>
<comment type="caution">
    <text evidence="1">The sequence shown here is derived from an EMBL/GenBank/DDBJ whole genome shotgun (WGS) entry which is preliminary data.</text>
</comment>
<sequence length="174" mass="20083">MKKYTAKLPWKLDHPDMPSNMAIAKGKTKNIARRLHREPHLLQKYSEIINEQEKGRFIERIPNTEDDNNKHMIHYIPHQPVKKDSETTPIRIVYDCSCKPQQDLASLNDCLMSTPPNLNDLTKILMRSRIGEYGISTDIEKAILQIGLDKKDRDATRFFSLADPNDPHSSLTAY</sequence>
<dbReference type="PANTHER" id="PTHR47331:SF1">
    <property type="entry name" value="GAG-LIKE PROTEIN"/>
    <property type="match status" value="1"/>
</dbReference>
<feature type="non-terminal residue" evidence="1">
    <location>
        <position position="174"/>
    </location>
</feature>
<evidence type="ECO:0000313" key="1">
    <source>
        <dbReference type="EMBL" id="VDI72773.1"/>
    </source>
</evidence>
<dbReference type="PANTHER" id="PTHR47331">
    <property type="entry name" value="PHD-TYPE DOMAIN-CONTAINING PROTEIN"/>
    <property type="match status" value="1"/>
</dbReference>
<dbReference type="OrthoDB" id="6429493at2759"/>